<keyword evidence="1" id="KW-0378">Hydrolase</keyword>
<feature type="signal peptide" evidence="3">
    <location>
        <begin position="1"/>
        <end position="21"/>
    </location>
</feature>
<keyword evidence="6" id="KW-1185">Reference proteome</keyword>
<keyword evidence="2" id="KW-0479">Metal-binding</keyword>
<feature type="binding site" evidence="2">
    <location>
        <position position="142"/>
    </location>
    <ligand>
        <name>Mn(2+)</name>
        <dbReference type="ChEBI" id="CHEBI:29035"/>
        <label>2</label>
    </ligand>
</feature>
<keyword evidence="2" id="KW-0464">Manganese</keyword>
<evidence type="ECO:0000259" key="4">
    <source>
        <dbReference type="Pfam" id="PF07687"/>
    </source>
</evidence>
<feature type="domain" description="Peptidase M20 dimerisation" evidence="4">
    <location>
        <begin position="225"/>
        <end position="314"/>
    </location>
</feature>
<comment type="caution">
    <text evidence="5">The sequence shown here is derived from an EMBL/GenBank/DDBJ whole genome shotgun (WGS) entry which is preliminary data.</text>
</comment>
<evidence type="ECO:0000256" key="2">
    <source>
        <dbReference type="PIRSR" id="PIRSR005962-1"/>
    </source>
</evidence>
<dbReference type="EMBL" id="BMIP01000001">
    <property type="protein sequence ID" value="GGD60897.1"/>
    <property type="molecule type" value="Genomic_DNA"/>
</dbReference>
<dbReference type="Gene3D" id="3.40.630.10">
    <property type="entry name" value="Zn peptidases"/>
    <property type="match status" value="1"/>
</dbReference>
<comment type="cofactor">
    <cofactor evidence="2">
        <name>Mn(2+)</name>
        <dbReference type="ChEBI" id="CHEBI:29035"/>
    </cofactor>
    <text evidence="2">The Mn(2+) ion enhances activity.</text>
</comment>
<dbReference type="PIRSF" id="PIRSF005962">
    <property type="entry name" value="Pept_M20D_amidohydro"/>
    <property type="match status" value="1"/>
</dbReference>
<dbReference type="OrthoDB" id="9777385at2"/>
<dbReference type="SUPFAM" id="SSF53187">
    <property type="entry name" value="Zn-dependent exopeptidases"/>
    <property type="match status" value="1"/>
</dbReference>
<evidence type="ECO:0000313" key="6">
    <source>
        <dbReference type="Proteomes" id="UP000612349"/>
    </source>
</evidence>
<reference evidence="5" key="2">
    <citation type="submission" date="2020-09" db="EMBL/GenBank/DDBJ databases">
        <authorList>
            <person name="Sun Q."/>
            <person name="Zhou Y."/>
        </authorList>
    </citation>
    <scope>NUCLEOTIDE SEQUENCE</scope>
    <source>
        <strain evidence="5">CGMCC 1.15360</strain>
    </source>
</reference>
<feature type="binding site" evidence="2">
    <location>
        <position position="176"/>
    </location>
    <ligand>
        <name>Mn(2+)</name>
        <dbReference type="ChEBI" id="CHEBI:29035"/>
        <label>2</label>
    </ligand>
</feature>
<gene>
    <name evidence="5" type="ORF">GCM10010990_08010</name>
</gene>
<feature type="binding site" evidence="2">
    <location>
        <position position="203"/>
    </location>
    <ligand>
        <name>Mn(2+)</name>
        <dbReference type="ChEBI" id="CHEBI:29035"/>
        <label>2</label>
    </ligand>
</feature>
<dbReference type="RefSeq" id="WP_066773624.1">
    <property type="nucleotide sequence ID" value="NZ_BMIP01000001.1"/>
</dbReference>
<proteinExistence type="predicted"/>
<feature type="chain" id="PRO_5036742189" evidence="3">
    <location>
        <begin position="22"/>
        <end position="445"/>
    </location>
</feature>
<protein>
    <submittedName>
        <fullName evidence="5">N-acyl-L-amino acid amidohydrolase</fullName>
    </submittedName>
</protein>
<reference evidence="5" key="1">
    <citation type="journal article" date="2014" name="Int. J. Syst. Evol. Microbiol.">
        <title>Complete genome sequence of Corynebacterium casei LMG S-19264T (=DSM 44701T), isolated from a smear-ripened cheese.</title>
        <authorList>
            <consortium name="US DOE Joint Genome Institute (JGI-PGF)"/>
            <person name="Walter F."/>
            <person name="Albersmeier A."/>
            <person name="Kalinowski J."/>
            <person name="Ruckert C."/>
        </authorList>
    </citation>
    <scope>NUCLEOTIDE SEQUENCE</scope>
    <source>
        <strain evidence="5">CGMCC 1.15360</strain>
    </source>
</reference>
<organism evidence="5 6">
    <name type="scientific">Croceicoccus mobilis</name>
    <dbReference type="NCBI Taxonomy" id="1703339"/>
    <lineage>
        <taxon>Bacteria</taxon>
        <taxon>Pseudomonadati</taxon>
        <taxon>Pseudomonadota</taxon>
        <taxon>Alphaproteobacteria</taxon>
        <taxon>Sphingomonadales</taxon>
        <taxon>Erythrobacteraceae</taxon>
        <taxon>Croceicoccus</taxon>
    </lineage>
</organism>
<dbReference type="Proteomes" id="UP000612349">
    <property type="component" value="Unassembled WGS sequence"/>
</dbReference>
<dbReference type="Gene3D" id="3.30.70.360">
    <property type="match status" value="1"/>
</dbReference>
<dbReference type="NCBIfam" id="TIGR01891">
    <property type="entry name" value="amidohydrolases"/>
    <property type="match status" value="1"/>
</dbReference>
<keyword evidence="3" id="KW-0732">Signal</keyword>
<dbReference type="InterPro" id="IPR036264">
    <property type="entry name" value="Bact_exopeptidase_dim_dom"/>
</dbReference>
<dbReference type="GO" id="GO:0046872">
    <property type="term" value="F:metal ion binding"/>
    <property type="evidence" value="ECO:0007669"/>
    <property type="project" value="UniProtKB-KW"/>
</dbReference>
<dbReference type="Pfam" id="PF01546">
    <property type="entry name" value="Peptidase_M20"/>
    <property type="match status" value="1"/>
</dbReference>
<sequence length="445" mass="46994">MKTRRLVPLLATILAAQPVQAAPSDRDPKAELTAIDTIFDGNFPAIKSLYEDIHQHPEVGFREERTAALLAEHMRQLGFTVTEKIGGTGIVAIYENGDGPTVLVRTELDGLPMEEKTGLSYASRYTQDVDGKATPTMHACGHDIHMAWWVSTAQTLLAMKDEWRGTLMFIGQPAEEILSGASAMLDDGLFTRFPKPDYGFAAHVMPGPVGLVTFKEGVSTSAADNLKITFHGKGAHGSMPSASIDPIVMGAHFVSDVQSIRGREVDPGAFGVITVGSFQSGFAPNIIPDSSQLLLTLRSHDPDVRQQLLDGVKRTAMAAAAMAKAPEPTIEYLNGASAVSNDVALTGAIAAVLKQAKGDGVVLEPEYKPAGSASEDYSEVVAAGVPSVFMGIGGIPPETLAKYKAEGKPVPVNHSPFFAPDPEGAIRSGTEALTLAVLSVAGIEP</sequence>
<dbReference type="PANTHER" id="PTHR11014:SF63">
    <property type="entry name" value="METALLOPEPTIDASE, PUTATIVE (AFU_ORTHOLOGUE AFUA_6G09600)-RELATED"/>
    <property type="match status" value="1"/>
</dbReference>
<dbReference type="AlphaFoldDB" id="A0A916YUA6"/>
<evidence type="ECO:0000256" key="1">
    <source>
        <dbReference type="ARBA" id="ARBA00022801"/>
    </source>
</evidence>
<feature type="binding site" evidence="2">
    <location>
        <position position="140"/>
    </location>
    <ligand>
        <name>Mn(2+)</name>
        <dbReference type="ChEBI" id="CHEBI:29035"/>
        <label>2</label>
    </ligand>
</feature>
<name>A0A916YUA6_9SPHN</name>
<evidence type="ECO:0000256" key="3">
    <source>
        <dbReference type="SAM" id="SignalP"/>
    </source>
</evidence>
<dbReference type="InterPro" id="IPR002933">
    <property type="entry name" value="Peptidase_M20"/>
</dbReference>
<dbReference type="Pfam" id="PF07687">
    <property type="entry name" value="M20_dimer"/>
    <property type="match status" value="1"/>
</dbReference>
<dbReference type="GO" id="GO:0016787">
    <property type="term" value="F:hydrolase activity"/>
    <property type="evidence" value="ECO:0007669"/>
    <property type="project" value="UniProtKB-KW"/>
</dbReference>
<evidence type="ECO:0000313" key="5">
    <source>
        <dbReference type="EMBL" id="GGD60897.1"/>
    </source>
</evidence>
<dbReference type="PANTHER" id="PTHR11014">
    <property type="entry name" value="PEPTIDASE M20 FAMILY MEMBER"/>
    <property type="match status" value="1"/>
</dbReference>
<feature type="binding site" evidence="2">
    <location>
        <position position="414"/>
    </location>
    <ligand>
        <name>Mn(2+)</name>
        <dbReference type="ChEBI" id="CHEBI:29035"/>
        <label>2</label>
    </ligand>
</feature>
<dbReference type="SUPFAM" id="SSF55031">
    <property type="entry name" value="Bacterial exopeptidase dimerisation domain"/>
    <property type="match status" value="1"/>
</dbReference>
<accession>A0A916YUA6</accession>
<dbReference type="InterPro" id="IPR011650">
    <property type="entry name" value="Peptidase_M20_dimer"/>
</dbReference>
<dbReference type="InterPro" id="IPR017439">
    <property type="entry name" value="Amidohydrolase"/>
</dbReference>